<dbReference type="PANTHER" id="PTHR43155:SF2">
    <property type="entry name" value="CYCLIC DI-GMP PHOSPHODIESTERASE PA4108"/>
    <property type="match status" value="1"/>
</dbReference>
<evidence type="ECO:0000259" key="2">
    <source>
        <dbReference type="PROSITE" id="PS51832"/>
    </source>
</evidence>
<sequence length="419" mass="47207">MTKSCKIAVNQLQVGNFIQLPLSWKDHPFLFSRFKIKQQAQIELIKNLGVQHVLVLLDRSDTHVLPPEEANKGTNLLSESKLEQLSEELKQQKSDSIEAQKRLKRQLKKTEQEFDRSISMLRSLMAKLRNRPLNAVDEGKELIHDICEQLLKSDKLVLHLMPDSKNDEGINFHSLNVSVLSMLIAKELKWTRSEVELVGIGALFHDIGKLKVPTQLLNKTSALTEAEQKFFDQHPAMGVALLKLADNFPSDALPIILNHHEFLDGSGTPKGLKEPQLDKLSQLVGAVNTFDNLCHSDRSRKSKTPYTALGMLYKNYQNQLNSAFVNRIIKLLGIYPPGSIVELSTGQYGMVMSVNVGQLLFPTTLVYDPLVPKEQAPIIDLAHEGISIIRCLPPSALPEKVLQYLNPREKMNYYFSTDG</sequence>
<dbReference type="Pfam" id="PF13487">
    <property type="entry name" value="HD_5"/>
    <property type="match status" value="1"/>
</dbReference>
<dbReference type="InterPro" id="IPR037522">
    <property type="entry name" value="HD_GYP_dom"/>
</dbReference>
<name>A0ABZ0JWF6_9GAMM</name>
<dbReference type="Gene3D" id="1.10.3210.10">
    <property type="entry name" value="Hypothetical protein af1432"/>
    <property type="match status" value="1"/>
</dbReference>
<evidence type="ECO:0000313" key="3">
    <source>
        <dbReference type="EMBL" id="WOT03903.1"/>
    </source>
</evidence>
<dbReference type="SMART" id="SM00471">
    <property type="entry name" value="HDc"/>
    <property type="match status" value="1"/>
</dbReference>
<dbReference type="PANTHER" id="PTHR43155">
    <property type="entry name" value="CYCLIC DI-GMP PHOSPHODIESTERASE PA4108-RELATED"/>
    <property type="match status" value="1"/>
</dbReference>
<dbReference type="InterPro" id="IPR006675">
    <property type="entry name" value="HDIG_dom"/>
</dbReference>
<evidence type="ECO:0000313" key="4">
    <source>
        <dbReference type="Proteomes" id="UP001529491"/>
    </source>
</evidence>
<dbReference type="SUPFAM" id="SSF109604">
    <property type="entry name" value="HD-domain/PDEase-like"/>
    <property type="match status" value="1"/>
</dbReference>
<feature type="coiled-coil region" evidence="1">
    <location>
        <begin position="75"/>
        <end position="113"/>
    </location>
</feature>
<evidence type="ECO:0000256" key="1">
    <source>
        <dbReference type="SAM" id="Coils"/>
    </source>
</evidence>
<dbReference type="InterPro" id="IPR021812">
    <property type="entry name" value="DUF3391"/>
</dbReference>
<dbReference type="Pfam" id="PF11871">
    <property type="entry name" value="DUF3391"/>
    <property type="match status" value="1"/>
</dbReference>
<dbReference type="RefSeq" id="WP_310471534.1">
    <property type="nucleotide sequence ID" value="NZ_CP136522.1"/>
</dbReference>
<dbReference type="CDD" id="cd00077">
    <property type="entry name" value="HDc"/>
    <property type="match status" value="1"/>
</dbReference>
<organism evidence="3 4">
    <name type="scientific">Shewanella youngdeokensis</name>
    <dbReference type="NCBI Taxonomy" id="2999068"/>
    <lineage>
        <taxon>Bacteria</taxon>
        <taxon>Pseudomonadati</taxon>
        <taxon>Pseudomonadota</taxon>
        <taxon>Gammaproteobacteria</taxon>
        <taxon>Alteromonadales</taxon>
        <taxon>Shewanellaceae</taxon>
        <taxon>Shewanella</taxon>
    </lineage>
</organism>
<feature type="domain" description="HD-GYP" evidence="2">
    <location>
        <begin position="148"/>
        <end position="344"/>
    </location>
</feature>
<accession>A0ABZ0JWF6</accession>
<dbReference type="PROSITE" id="PS51832">
    <property type="entry name" value="HD_GYP"/>
    <property type="match status" value="1"/>
</dbReference>
<dbReference type="Proteomes" id="UP001529491">
    <property type="component" value="Chromosome"/>
</dbReference>
<reference evidence="3 4" key="1">
    <citation type="submission" date="2023-10" db="EMBL/GenBank/DDBJ databases">
        <title>Complete genome sequence of Shewanella sp. DAU334.</title>
        <authorList>
            <person name="Lee Y.-S."/>
            <person name="Jeong H.-R."/>
            <person name="Hwang E.-J."/>
            <person name="Choi Y.-L."/>
            <person name="Kim G.-D."/>
        </authorList>
    </citation>
    <scope>NUCLEOTIDE SEQUENCE [LARGE SCALE GENOMIC DNA]</scope>
    <source>
        <strain evidence="3 4">DAU334</strain>
    </source>
</reference>
<gene>
    <name evidence="3" type="ORF">RGE70_11175</name>
</gene>
<protein>
    <submittedName>
        <fullName evidence="3">DUF3391 domain-containing protein</fullName>
    </submittedName>
</protein>
<keyword evidence="1" id="KW-0175">Coiled coil</keyword>
<dbReference type="NCBIfam" id="TIGR00277">
    <property type="entry name" value="HDIG"/>
    <property type="match status" value="1"/>
</dbReference>
<dbReference type="EMBL" id="CP136522">
    <property type="protein sequence ID" value="WOT03903.1"/>
    <property type="molecule type" value="Genomic_DNA"/>
</dbReference>
<dbReference type="InterPro" id="IPR003607">
    <property type="entry name" value="HD/PDEase_dom"/>
</dbReference>
<keyword evidence="4" id="KW-1185">Reference proteome</keyword>
<proteinExistence type="predicted"/>